<evidence type="ECO:0000256" key="1">
    <source>
        <dbReference type="ARBA" id="ARBA00000968"/>
    </source>
</evidence>
<dbReference type="InterPro" id="IPR001783">
    <property type="entry name" value="Lumazine-bd"/>
</dbReference>
<dbReference type="AlphaFoldDB" id="A0AAU8IHG0"/>
<evidence type="ECO:0000256" key="11">
    <source>
        <dbReference type="PROSITE-ProRule" id="PRU00524"/>
    </source>
</evidence>
<keyword evidence="8 13" id="KW-0808">Transferase</keyword>
<dbReference type="PIRSF" id="PIRSF000498">
    <property type="entry name" value="Riboflavin_syn_A"/>
    <property type="match status" value="1"/>
</dbReference>
<evidence type="ECO:0000256" key="3">
    <source>
        <dbReference type="ARBA" id="ARBA00004887"/>
    </source>
</evidence>
<dbReference type="PANTHER" id="PTHR21098">
    <property type="entry name" value="RIBOFLAVIN SYNTHASE ALPHA CHAIN"/>
    <property type="match status" value="1"/>
</dbReference>
<organism evidence="13">
    <name type="scientific">Sporolactobacillus sp. Y61</name>
    <dbReference type="NCBI Taxonomy" id="3160863"/>
    <lineage>
        <taxon>Bacteria</taxon>
        <taxon>Bacillati</taxon>
        <taxon>Bacillota</taxon>
        <taxon>Bacilli</taxon>
        <taxon>Bacillales</taxon>
        <taxon>Sporolactobacillaceae</taxon>
        <taxon>Sporolactobacillus</taxon>
    </lineage>
</organism>
<dbReference type="EC" id="2.5.1.9" evidence="5 10"/>
<comment type="pathway">
    <text evidence="3">Cofactor biosynthesis; riboflavin biosynthesis; riboflavin from 2-hydroxy-3-oxobutyl phosphate and 5-amino-6-(D-ribitylamino)uracil: step 2/2.</text>
</comment>
<evidence type="ECO:0000256" key="5">
    <source>
        <dbReference type="ARBA" id="ARBA00012827"/>
    </source>
</evidence>
<feature type="repeat" description="Lumazine-binding" evidence="11">
    <location>
        <begin position="1"/>
        <end position="96"/>
    </location>
</feature>
<evidence type="ECO:0000256" key="6">
    <source>
        <dbReference type="ARBA" id="ARBA00013950"/>
    </source>
</evidence>
<dbReference type="NCBIfam" id="NF009566">
    <property type="entry name" value="PRK13020.1"/>
    <property type="match status" value="1"/>
</dbReference>
<evidence type="ECO:0000256" key="8">
    <source>
        <dbReference type="ARBA" id="ARBA00022679"/>
    </source>
</evidence>
<feature type="domain" description="Lumazine-binding" evidence="12">
    <location>
        <begin position="1"/>
        <end position="96"/>
    </location>
</feature>
<dbReference type="PROSITE" id="PS51177">
    <property type="entry name" value="LUMAZINE_BIND"/>
    <property type="match status" value="2"/>
</dbReference>
<dbReference type="InterPro" id="IPR026017">
    <property type="entry name" value="Lumazine-bd_dom"/>
</dbReference>
<keyword evidence="7" id="KW-0686">Riboflavin biosynthesis</keyword>
<evidence type="ECO:0000313" key="13">
    <source>
        <dbReference type="EMBL" id="XCJ17391.1"/>
    </source>
</evidence>
<evidence type="ECO:0000256" key="10">
    <source>
        <dbReference type="NCBIfam" id="TIGR00187"/>
    </source>
</evidence>
<dbReference type="NCBIfam" id="NF006767">
    <property type="entry name" value="PRK09289.1"/>
    <property type="match status" value="1"/>
</dbReference>
<dbReference type="CDD" id="cd00402">
    <property type="entry name" value="Riboflavin_synthase_like"/>
    <property type="match status" value="1"/>
</dbReference>
<dbReference type="FunFam" id="2.40.30.20:FF:000003">
    <property type="entry name" value="Riboflavin synthase, alpha subunit"/>
    <property type="match status" value="1"/>
</dbReference>
<evidence type="ECO:0000259" key="12">
    <source>
        <dbReference type="PROSITE" id="PS51177"/>
    </source>
</evidence>
<feature type="repeat" description="Lumazine-binding" evidence="11">
    <location>
        <begin position="97"/>
        <end position="193"/>
    </location>
</feature>
<dbReference type="GO" id="GO:0009231">
    <property type="term" value="P:riboflavin biosynthetic process"/>
    <property type="evidence" value="ECO:0007669"/>
    <property type="project" value="UniProtKB-KW"/>
</dbReference>
<dbReference type="NCBIfam" id="TIGR00187">
    <property type="entry name" value="ribE"/>
    <property type="match status" value="1"/>
</dbReference>
<evidence type="ECO:0000256" key="4">
    <source>
        <dbReference type="ARBA" id="ARBA00011233"/>
    </source>
</evidence>
<comment type="subunit">
    <text evidence="4">Homotrimer.</text>
</comment>
<reference evidence="13" key="1">
    <citation type="submission" date="2024-06" db="EMBL/GenBank/DDBJ databases">
        <authorList>
            <person name="Fan A."/>
            <person name="Zhang F.Y."/>
            <person name="Zhang L."/>
        </authorList>
    </citation>
    <scope>NUCLEOTIDE SEQUENCE</scope>
    <source>
        <strain evidence="13">Y61</strain>
    </source>
</reference>
<dbReference type="InterPro" id="IPR017938">
    <property type="entry name" value="Riboflavin_synthase-like_b-brl"/>
</dbReference>
<comment type="function">
    <text evidence="2">Catalyzes the dismutation of two molecules of 6,7-dimethyl-8-ribityllumazine, resulting in the formation of riboflavin and 5-amino-6-(D-ribitylamino)uracil.</text>
</comment>
<gene>
    <name evidence="13" type="primary">ribE</name>
    <name evidence="13" type="ORF">ABNN70_02365</name>
</gene>
<proteinExistence type="predicted"/>
<evidence type="ECO:0000256" key="2">
    <source>
        <dbReference type="ARBA" id="ARBA00002803"/>
    </source>
</evidence>
<dbReference type="InterPro" id="IPR023366">
    <property type="entry name" value="ATP_synth_asu-like_sf"/>
</dbReference>
<comment type="catalytic activity">
    <reaction evidence="1">
        <text>2 6,7-dimethyl-8-(1-D-ribityl)lumazine + H(+) = 5-amino-6-(D-ribitylamino)uracil + riboflavin</text>
        <dbReference type="Rhea" id="RHEA:20772"/>
        <dbReference type="ChEBI" id="CHEBI:15378"/>
        <dbReference type="ChEBI" id="CHEBI:15934"/>
        <dbReference type="ChEBI" id="CHEBI:57986"/>
        <dbReference type="ChEBI" id="CHEBI:58201"/>
        <dbReference type="EC" id="2.5.1.9"/>
    </reaction>
</comment>
<dbReference type="SUPFAM" id="SSF63380">
    <property type="entry name" value="Riboflavin synthase domain-like"/>
    <property type="match status" value="2"/>
</dbReference>
<evidence type="ECO:0000256" key="7">
    <source>
        <dbReference type="ARBA" id="ARBA00022619"/>
    </source>
</evidence>
<dbReference type="Gene3D" id="2.40.30.20">
    <property type="match status" value="2"/>
</dbReference>
<name>A0AAU8IHG0_9BACL</name>
<dbReference type="FunFam" id="2.40.30.20:FF:000004">
    <property type="entry name" value="Riboflavin synthase, alpha subunit"/>
    <property type="match status" value="1"/>
</dbReference>
<dbReference type="GO" id="GO:0004746">
    <property type="term" value="F:riboflavin synthase activity"/>
    <property type="evidence" value="ECO:0007669"/>
    <property type="project" value="UniProtKB-UniRule"/>
</dbReference>
<dbReference type="RefSeq" id="WP_353948637.1">
    <property type="nucleotide sequence ID" value="NZ_CP159510.1"/>
</dbReference>
<sequence>MFTGLVEEIGHVSAVKTGTEAIQISIRATRILQDLTIGDSIAVNGACLTVTEKMRSGFTADVMPETIKSTALKTLKSGDPVNLERAMRADGRFGGHFVTGHVDGVGRIVRSYPKGNARYLIIKVPAELDAWLVEKGSVALDGTSLTVFAIQDARLTVALIPHTSDQSVLGQKKMGDSVNVECDVLQKYVMNAALKTTKTAQHLTYGKLLEHGFISH</sequence>
<evidence type="ECO:0000256" key="9">
    <source>
        <dbReference type="ARBA" id="ARBA00022737"/>
    </source>
</evidence>
<protein>
    <recommendedName>
        <fullName evidence="6 10">Riboflavin synthase</fullName>
        <ecNumber evidence="5 10">2.5.1.9</ecNumber>
    </recommendedName>
</protein>
<accession>A0AAU8IHG0</accession>
<keyword evidence="9" id="KW-0677">Repeat</keyword>
<feature type="domain" description="Lumazine-binding" evidence="12">
    <location>
        <begin position="97"/>
        <end position="193"/>
    </location>
</feature>
<dbReference type="EMBL" id="CP159510">
    <property type="protein sequence ID" value="XCJ17391.1"/>
    <property type="molecule type" value="Genomic_DNA"/>
</dbReference>
<dbReference type="PANTHER" id="PTHR21098:SF12">
    <property type="entry name" value="RIBOFLAVIN SYNTHASE"/>
    <property type="match status" value="1"/>
</dbReference>
<dbReference type="Pfam" id="PF00677">
    <property type="entry name" value="Lum_binding"/>
    <property type="match status" value="2"/>
</dbReference>